<accession>A0A5K7ZJ76</accession>
<dbReference type="InterPro" id="IPR000847">
    <property type="entry name" value="LysR_HTH_N"/>
</dbReference>
<organism evidence="2 3">
    <name type="scientific">Desulfosarcina ovata subsp. sediminis</name>
    <dbReference type="NCBI Taxonomy" id="885957"/>
    <lineage>
        <taxon>Bacteria</taxon>
        <taxon>Pseudomonadati</taxon>
        <taxon>Thermodesulfobacteriota</taxon>
        <taxon>Desulfobacteria</taxon>
        <taxon>Desulfobacterales</taxon>
        <taxon>Desulfosarcinaceae</taxon>
        <taxon>Desulfosarcina</taxon>
    </lineage>
</organism>
<dbReference type="InterPro" id="IPR036388">
    <property type="entry name" value="WH-like_DNA-bd_sf"/>
</dbReference>
<proteinExistence type="predicted"/>
<dbReference type="AlphaFoldDB" id="A0A5K7ZJ76"/>
<dbReference type="EMBL" id="AP021876">
    <property type="protein sequence ID" value="BBO81046.1"/>
    <property type="molecule type" value="Genomic_DNA"/>
</dbReference>
<dbReference type="PANTHER" id="PTHR30432:SF1">
    <property type="entry name" value="DNA-BINDING TRANSCRIPTIONAL DUAL REGULATOR MODE"/>
    <property type="match status" value="1"/>
</dbReference>
<evidence type="ECO:0000313" key="2">
    <source>
        <dbReference type="EMBL" id="BBO81046.1"/>
    </source>
</evidence>
<gene>
    <name evidence="2" type="ORF">DSCO28_16120</name>
</gene>
<dbReference type="Pfam" id="PF00126">
    <property type="entry name" value="HTH_1"/>
    <property type="match status" value="1"/>
</dbReference>
<dbReference type="InterPro" id="IPR036390">
    <property type="entry name" value="WH_DNA-bd_sf"/>
</dbReference>
<feature type="domain" description="HTH lysR-type" evidence="1">
    <location>
        <begin position="30"/>
        <end position="74"/>
    </location>
</feature>
<sequence length="120" mass="13728">MPKSKKTKLKIRSKVWLELNGLPFFGQGRLTILCAIDRHGSMIKAAEETNISYRRIRGIIREMEEQLGRALVVSCRGGKLGGWTAITNTARDLIHRFEKQQAGLHNEIDKTFERLFGDYP</sequence>
<dbReference type="SUPFAM" id="SSF46785">
    <property type="entry name" value="Winged helix' DNA-binding domain"/>
    <property type="match status" value="1"/>
</dbReference>
<dbReference type="InterPro" id="IPR051815">
    <property type="entry name" value="Molybdate_resp_trans_reg"/>
</dbReference>
<evidence type="ECO:0000259" key="1">
    <source>
        <dbReference type="Pfam" id="PF00126"/>
    </source>
</evidence>
<evidence type="ECO:0000313" key="3">
    <source>
        <dbReference type="Proteomes" id="UP000425960"/>
    </source>
</evidence>
<dbReference type="KEGG" id="dov:DSCO28_16120"/>
<reference evidence="2 3" key="1">
    <citation type="submission" date="2019-11" db="EMBL/GenBank/DDBJ databases">
        <title>Comparative genomics of hydrocarbon-degrading Desulfosarcina strains.</title>
        <authorList>
            <person name="Watanabe M."/>
            <person name="Kojima H."/>
            <person name="Fukui M."/>
        </authorList>
    </citation>
    <scope>NUCLEOTIDE SEQUENCE [LARGE SCALE GENOMIC DNA]</scope>
    <source>
        <strain evidence="2 3">28bB2T</strain>
    </source>
</reference>
<name>A0A5K7ZJ76_9BACT</name>
<dbReference type="GO" id="GO:0003700">
    <property type="term" value="F:DNA-binding transcription factor activity"/>
    <property type="evidence" value="ECO:0007669"/>
    <property type="project" value="InterPro"/>
</dbReference>
<dbReference type="Proteomes" id="UP000425960">
    <property type="component" value="Chromosome"/>
</dbReference>
<protein>
    <recommendedName>
        <fullName evidence="1">HTH lysR-type domain-containing protein</fullName>
    </recommendedName>
</protein>
<dbReference type="Gene3D" id="1.10.10.10">
    <property type="entry name" value="Winged helix-like DNA-binding domain superfamily/Winged helix DNA-binding domain"/>
    <property type="match status" value="1"/>
</dbReference>
<dbReference type="PANTHER" id="PTHR30432">
    <property type="entry name" value="TRANSCRIPTIONAL REGULATOR MODE"/>
    <property type="match status" value="1"/>
</dbReference>
<dbReference type="RefSeq" id="WP_173179195.1">
    <property type="nucleotide sequence ID" value="NZ_AP021876.1"/>
</dbReference>